<evidence type="ECO:0000313" key="2">
    <source>
        <dbReference type="EMBL" id="OAG12195.1"/>
    </source>
</evidence>
<gene>
    <name evidence="2" type="ORF">CC84DRAFT_1254515</name>
</gene>
<keyword evidence="3" id="KW-1185">Reference proteome</keyword>
<organism evidence="2 3">
    <name type="scientific">Paraphaeosphaeria sporulosa</name>
    <dbReference type="NCBI Taxonomy" id="1460663"/>
    <lineage>
        <taxon>Eukaryota</taxon>
        <taxon>Fungi</taxon>
        <taxon>Dikarya</taxon>
        <taxon>Ascomycota</taxon>
        <taxon>Pezizomycotina</taxon>
        <taxon>Dothideomycetes</taxon>
        <taxon>Pleosporomycetidae</taxon>
        <taxon>Pleosporales</taxon>
        <taxon>Massarineae</taxon>
        <taxon>Didymosphaeriaceae</taxon>
        <taxon>Paraphaeosphaeria</taxon>
    </lineage>
</organism>
<feature type="compositionally biased region" description="Basic residues" evidence="1">
    <location>
        <begin position="76"/>
        <end position="88"/>
    </location>
</feature>
<dbReference type="AlphaFoldDB" id="A0A177CXB3"/>
<dbReference type="Proteomes" id="UP000077069">
    <property type="component" value="Unassembled WGS sequence"/>
</dbReference>
<dbReference type="OrthoDB" id="3791923at2759"/>
<name>A0A177CXB3_9PLEO</name>
<proteinExistence type="predicted"/>
<feature type="region of interest" description="Disordered" evidence="1">
    <location>
        <begin position="1"/>
        <end position="103"/>
    </location>
</feature>
<accession>A0A177CXB3</accession>
<dbReference type="EMBL" id="KV441548">
    <property type="protein sequence ID" value="OAG12195.1"/>
    <property type="molecule type" value="Genomic_DNA"/>
</dbReference>
<sequence length="281" mass="30157">MRGNYDNNRSRPFGHRSGSSSARPDPGRGNIMPGSRTRDIRRRREDRRHLGGHRGPQGPRALVNRIRAEGASRIGGRGHGRGHNHHHAQGAAGHGSRGQARALPLSDPFTGRDGAGMGRFGSQAADQNVPTILTNTTAQGNGLGSNNNVALLDTPQQFQVASGVGAQEPDFPFDPLFDEPRESPVPQTRTPANVTARTLEARNATANNQPKPVRVVKNPLSRISNRNLRNVFAGIKSRPPKNYGAPMLRVAKATHTLQGHELTCASPDHSAFDGYDAGGDN</sequence>
<evidence type="ECO:0000313" key="3">
    <source>
        <dbReference type="Proteomes" id="UP000077069"/>
    </source>
</evidence>
<dbReference type="RefSeq" id="XP_018042560.1">
    <property type="nucleotide sequence ID" value="XM_018184471.1"/>
</dbReference>
<evidence type="ECO:0000256" key="1">
    <source>
        <dbReference type="SAM" id="MobiDB-lite"/>
    </source>
</evidence>
<feature type="compositionally biased region" description="Basic residues" evidence="1">
    <location>
        <begin position="39"/>
        <end position="52"/>
    </location>
</feature>
<protein>
    <submittedName>
        <fullName evidence="2">Uncharacterized protein</fullName>
    </submittedName>
</protein>
<dbReference type="InParanoid" id="A0A177CXB3"/>
<dbReference type="GeneID" id="28767957"/>
<reference evidence="2 3" key="1">
    <citation type="submission" date="2016-05" db="EMBL/GenBank/DDBJ databases">
        <title>Comparative analysis of secretome profiles of manganese(II)-oxidizing ascomycete fungi.</title>
        <authorList>
            <consortium name="DOE Joint Genome Institute"/>
            <person name="Zeiner C.A."/>
            <person name="Purvine S.O."/>
            <person name="Zink E.M."/>
            <person name="Wu S."/>
            <person name="Pasa-Tolic L."/>
            <person name="Chaput D.L."/>
            <person name="Haridas S."/>
            <person name="Grigoriev I.V."/>
            <person name="Santelli C.M."/>
            <person name="Hansel C.M."/>
        </authorList>
    </citation>
    <scope>NUCLEOTIDE SEQUENCE [LARGE SCALE GENOMIC DNA]</scope>
    <source>
        <strain evidence="2 3">AP3s5-JAC2a</strain>
    </source>
</reference>